<proteinExistence type="predicted"/>
<dbReference type="Proteomes" id="UP000265520">
    <property type="component" value="Unassembled WGS sequence"/>
</dbReference>
<evidence type="ECO:0000313" key="3">
    <source>
        <dbReference type="Proteomes" id="UP000265520"/>
    </source>
</evidence>
<sequence length="90" mass="9604">LVSMLRVDPEFSLIYFNPNAKVNLSITGGSCFLEAVTNDSQVVEVTQPTTGLECQQLSLSPKGLGIANLTLYDMGLTPPLRASALVSSIF</sequence>
<dbReference type="InterPro" id="IPR045197">
    <property type="entry name" value="NUP210-like"/>
</dbReference>
<dbReference type="InterPro" id="IPR056899">
    <property type="entry name" value="Ig_NUP210_9th"/>
</dbReference>
<feature type="non-terminal residue" evidence="2">
    <location>
        <position position="1"/>
    </location>
</feature>
<comment type="caution">
    <text evidence="2">The sequence shown here is derived from an EMBL/GenBank/DDBJ whole genome shotgun (WGS) entry which is preliminary data.</text>
</comment>
<dbReference type="AlphaFoldDB" id="A0A392R1Y0"/>
<feature type="domain" description="NUP210 Ig-like" evidence="1">
    <location>
        <begin position="7"/>
        <end position="86"/>
    </location>
</feature>
<dbReference type="Pfam" id="PF24902">
    <property type="entry name" value="Ig_NUP210_9th"/>
    <property type="match status" value="1"/>
</dbReference>
<dbReference type="PANTHER" id="PTHR23019:SF0">
    <property type="entry name" value="NUCLEAR PORE MEMBRANE GLYCOPROTEIN 210"/>
    <property type="match status" value="1"/>
</dbReference>
<feature type="non-terminal residue" evidence="2">
    <location>
        <position position="90"/>
    </location>
</feature>
<evidence type="ECO:0000313" key="2">
    <source>
        <dbReference type="EMBL" id="MCI29840.1"/>
    </source>
</evidence>
<keyword evidence="3" id="KW-1185">Reference proteome</keyword>
<dbReference type="PANTHER" id="PTHR23019">
    <property type="entry name" value="NUCLEAR PORE MEMBRANE GLYCOPROTEIN GP210-RELATED"/>
    <property type="match status" value="1"/>
</dbReference>
<organism evidence="2 3">
    <name type="scientific">Trifolium medium</name>
    <dbReference type="NCBI Taxonomy" id="97028"/>
    <lineage>
        <taxon>Eukaryota</taxon>
        <taxon>Viridiplantae</taxon>
        <taxon>Streptophyta</taxon>
        <taxon>Embryophyta</taxon>
        <taxon>Tracheophyta</taxon>
        <taxon>Spermatophyta</taxon>
        <taxon>Magnoliopsida</taxon>
        <taxon>eudicotyledons</taxon>
        <taxon>Gunneridae</taxon>
        <taxon>Pentapetalae</taxon>
        <taxon>rosids</taxon>
        <taxon>fabids</taxon>
        <taxon>Fabales</taxon>
        <taxon>Fabaceae</taxon>
        <taxon>Papilionoideae</taxon>
        <taxon>50 kb inversion clade</taxon>
        <taxon>NPAAA clade</taxon>
        <taxon>Hologalegina</taxon>
        <taxon>IRL clade</taxon>
        <taxon>Trifolieae</taxon>
        <taxon>Trifolium</taxon>
    </lineage>
</organism>
<name>A0A392R1Y0_9FABA</name>
<reference evidence="2 3" key="1">
    <citation type="journal article" date="2018" name="Front. Plant Sci.">
        <title>Red Clover (Trifolium pratense) and Zigzag Clover (T. medium) - A Picture of Genomic Similarities and Differences.</title>
        <authorList>
            <person name="Dluhosova J."/>
            <person name="Istvanek J."/>
            <person name="Nedelnik J."/>
            <person name="Repkova J."/>
        </authorList>
    </citation>
    <scope>NUCLEOTIDE SEQUENCE [LARGE SCALE GENOMIC DNA]</scope>
    <source>
        <strain evidence="3">cv. 10/8</strain>
        <tissue evidence="2">Leaf</tissue>
    </source>
</reference>
<dbReference type="EMBL" id="LXQA010175354">
    <property type="protein sequence ID" value="MCI29840.1"/>
    <property type="molecule type" value="Genomic_DNA"/>
</dbReference>
<evidence type="ECO:0000259" key="1">
    <source>
        <dbReference type="Pfam" id="PF24902"/>
    </source>
</evidence>
<accession>A0A392R1Y0</accession>
<protein>
    <submittedName>
        <fullName evidence="2">Nuclear pore membrane glycoprotein 210-like</fullName>
    </submittedName>
</protein>